<evidence type="ECO:0000313" key="3">
    <source>
        <dbReference type="Proteomes" id="UP001057455"/>
    </source>
</evidence>
<organism evidence="2 3">
    <name type="scientific">Babesia ovis</name>
    <dbReference type="NCBI Taxonomy" id="5869"/>
    <lineage>
        <taxon>Eukaryota</taxon>
        <taxon>Sar</taxon>
        <taxon>Alveolata</taxon>
        <taxon>Apicomplexa</taxon>
        <taxon>Aconoidasida</taxon>
        <taxon>Piroplasmida</taxon>
        <taxon>Babesiidae</taxon>
        <taxon>Babesia</taxon>
    </lineage>
</organism>
<comment type="caution">
    <text evidence="2">The sequence shown here is derived from an EMBL/GenBank/DDBJ whole genome shotgun (WGS) entry which is preliminary data.</text>
</comment>
<accession>A0A9W5WW58</accession>
<keyword evidence="1" id="KW-0732">Signal</keyword>
<name>A0A9W5WW58_BABOV</name>
<feature type="signal peptide" evidence="1">
    <location>
        <begin position="1"/>
        <end position="26"/>
    </location>
</feature>
<reference evidence="2" key="1">
    <citation type="submission" date="2019-12" db="EMBL/GenBank/DDBJ databases">
        <title>Genome sequence of Babesia ovis.</title>
        <authorList>
            <person name="Yamagishi J."/>
            <person name="Sevinc F."/>
            <person name="Xuan X."/>
        </authorList>
    </citation>
    <scope>NUCLEOTIDE SEQUENCE</scope>
    <source>
        <strain evidence="2">Selcuk</strain>
    </source>
</reference>
<dbReference type="EMBL" id="BLIY01000024">
    <property type="protein sequence ID" value="GFE55770.1"/>
    <property type="molecule type" value="Genomic_DNA"/>
</dbReference>
<evidence type="ECO:0000256" key="1">
    <source>
        <dbReference type="SAM" id="SignalP"/>
    </source>
</evidence>
<proteinExistence type="predicted"/>
<feature type="chain" id="PRO_5040812936" evidence="1">
    <location>
        <begin position="27"/>
        <end position="596"/>
    </location>
</feature>
<evidence type="ECO:0000313" key="2">
    <source>
        <dbReference type="EMBL" id="GFE55770.1"/>
    </source>
</evidence>
<sequence length="596" mass="68204">MASIRRILRFVIFALALVMNIVQIDAITIDLEAPNLPEGIEAFDGTFSGGGKFRLFHSKHIVITAIKYKNCHHKFAITAKARPAINYMQIYIKDDMVIVELNSFVEGSFRRHYNNICQIIEDKCMKINRKTKKDMVNSVRIPVDLYAPKTHPLAMTPEETSSGNLLTMQAIPVVQRFSSMNKTNYFTYTMNPILLSPILGLDIDSKDVDGPETMLVCQCRKLRYIRGTNYITIFLKNFKHKRHHLVEIPPCVKGIFRPTNILHNPYDLASLPPSITIVRNVQISIDVASIDADHPHIVILFNLKRGKWLYTQYTVVALNYPDYPSITVRDSIYLCELYDADPNEYVLYVEVFDHRSDEFHYVIINLAKRDGLYISYIKKVFTREIQNEGGCYLEAPSDVAESYIEQLYNLNLNEARNDFSDEFIIPQAPQETVPIKTAVPKIAAADSTQEVPIGNLEDIYLDNVEDVHFDNIQEVPVDNIEDIHVDNIEDTPVENMEEVRYDTTEDTPVGNIDDINVDTIEDMEVNNMDDLPGSSNEYVDVERLYELPIFNFNELEPTSIMELSRPMPPGYMMDVPNTTDLQTTAALLRSSTELFD</sequence>
<keyword evidence="3" id="KW-1185">Reference proteome</keyword>
<gene>
    <name evidence="2" type="ORF">BaOVIS_031740</name>
</gene>
<dbReference type="AlphaFoldDB" id="A0A9W5WW58"/>
<dbReference type="OrthoDB" id="126772at2759"/>
<dbReference type="Proteomes" id="UP001057455">
    <property type="component" value="Unassembled WGS sequence"/>
</dbReference>
<protein>
    <submittedName>
        <fullName evidence="2">Spherical body protein, putative</fullName>
    </submittedName>
</protein>